<dbReference type="EMBL" id="MU796701">
    <property type="protein sequence ID" value="KAJ3803822.1"/>
    <property type="molecule type" value="Genomic_DNA"/>
</dbReference>
<protein>
    <submittedName>
        <fullName evidence="1">Uncharacterized protein</fullName>
    </submittedName>
</protein>
<organism evidence="1 2">
    <name type="scientific">Lentinula aff. lateritia</name>
    <dbReference type="NCBI Taxonomy" id="2804960"/>
    <lineage>
        <taxon>Eukaryota</taxon>
        <taxon>Fungi</taxon>
        <taxon>Dikarya</taxon>
        <taxon>Basidiomycota</taxon>
        <taxon>Agaricomycotina</taxon>
        <taxon>Agaricomycetes</taxon>
        <taxon>Agaricomycetidae</taxon>
        <taxon>Agaricales</taxon>
        <taxon>Marasmiineae</taxon>
        <taxon>Omphalotaceae</taxon>
        <taxon>Lentinula</taxon>
    </lineage>
</organism>
<proteinExistence type="predicted"/>
<comment type="caution">
    <text evidence="1">The sequence shown here is derived from an EMBL/GenBank/DDBJ whole genome shotgun (WGS) entry which is preliminary data.</text>
</comment>
<evidence type="ECO:0000313" key="2">
    <source>
        <dbReference type="Proteomes" id="UP001163835"/>
    </source>
</evidence>
<feature type="non-terminal residue" evidence="1">
    <location>
        <position position="131"/>
    </location>
</feature>
<gene>
    <name evidence="1" type="ORF">F5876DRAFT_26848</name>
</gene>
<sequence length="131" mass="15219">MHLPRSVFSVRQLDLFLWLLRVNGVKDATSVKTMKELDTKLQMLYGIQTFKYKGAFGHLYYVNSLADILSQEMCNPQVRDNLSFYPEDCKAKNVSEARQCARWLNEIPDEELGPMIRVGTQGYYIFEPTML</sequence>
<keyword evidence="2" id="KW-1185">Reference proteome</keyword>
<name>A0ACC1TGL9_9AGAR</name>
<reference evidence="1" key="1">
    <citation type="submission" date="2022-09" db="EMBL/GenBank/DDBJ databases">
        <title>A Global Phylogenomic Analysis of the Shiitake Genus Lentinula.</title>
        <authorList>
            <consortium name="DOE Joint Genome Institute"/>
            <person name="Sierra-Patev S."/>
            <person name="Min B."/>
            <person name="Naranjo-Ortiz M."/>
            <person name="Looney B."/>
            <person name="Konkel Z."/>
            <person name="Slot J.C."/>
            <person name="Sakamoto Y."/>
            <person name="Steenwyk J.L."/>
            <person name="Rokas A."/>
            <person name="Carro J."/>
            <person name="Camarero S."/>
            <person name="Ferreira P."/>
            <person name="Molpeceres G."/>
            <person name="Ruiz-Duenas F.J."/>
            <person name="Serrano A."/>
            <person name="Henrissat B."/>
            <person name="Drula E."/>
            <person name="Hughes K.W."/>
            <person name="Mata J.L."/>
            <person name="Ishikawa N.K."/>
            <person name="Vargas-Isla R."/>
            <person name="Ushijima S."/>
            <person name="Smith C.A."/>
            <person name="Ahrendt S."/>
            <person name="Andreopoulos W."/>
            <person name="He G."/>
            <person name="Labutti K."/>
            <person name="Lipzen A."/>
            <person name="Ng V."/>
            <person name="Riley R."/>
            <person name="Sandor L."/>
            <person name="Barry K."/>
            <person name="Martinez A.T."/>
            <person name="Xiao Y."/>
            <person name="Gibbons J.G."/>
            <person name="Terashima K."/>
            <person name="Grigoriev I.V."/>
            <person name="Hibbett D.S."/>
        </authorList>
    </citation>
    <scope>NUCLEOTIDE SEQUENCE</scope>
    <source>
        <strain evidence="1">TMI1499</strain>
    </source>
</reference>
<evidence type="ECO:0000313" key="1">
    <source>
        <dbReference type="EMBL" id="KAJ3803822.1"/>
    </source>
</evidence>
<dbReference type="Proteomes" id="UP001163835">
    <property type="component" value="Unassembled WGS sequence"/>
</dbReference>
<accession>A0ACC1TGL9</accession>